<dbReference type="GO" id="GO:0000118">
    <property type="term" value="C:histone deacetylase complex"/>
    <property type="evidence" value="ECO:0007669"/>
    <property type="project" value="TreeGrafter"/>
</dbReference>
<dbReference type="Pfam" id="PF02373">
    <property type="entry name" value="JmjC"/>
    <property type="match status" value="1"/>
</dbReference>
<feature type="region of interest" description="Disordered" evidence="4">
    <location>
        <begin position="1"/>
        <end position="109"/>
    </location>
</feature>
<evidence type="ECO:0000256" key="4">
    <source>
        <dbReference type="SAM" id="MobiDB-lite"/>
    </source>
</evidence>
<feature type="region of interest" description="Disordered" evidence="4">
    <location>
        <begin position="341"/>
        <end position="423"/>
    </location>
</feature>
<evidence type="ECO:0000256" key="1">
    <source>
        <dbReference type="ARBA" id="ARBA00004123"/>
    </source>
</evidence>
<keyword evidence="7" id="KW-1185">Reference proteome</keyword>
<feature type="domain" description="JmjC" evidence="5">
    <location>
        <begin position="1224"/>
        <end position="1419"/>
    </location>
</feature>
<protein>
    <recommendedName>
        <fullName evidence="5">JmjC domain-containing protein</fullName>
    </recommendedName>
</protein>
<evidence type="ECO:0000256" key="2">
    <source>
        <dbReference type="ARBA" id="ARBA00022723"/>
    </source>
</evidence>
<keyword evidence="3" id="KW-0539">Nucleus</keyword>
<dbReference type="Pfam" id="PF04577">
    <property type="entry name" value="Glyco_transf_61"/>
    <property type="match status" value="1"/>
</dbReference>
<dbReference type="GO" id="GO:0031490">
    <property type="term" value="F:chromatin DNA binding"/>
    <property type="evidence" value="ECO:0007669"/>
    <property type="project" value="TreeGrafter"/>
</dbReference>
<feature type="compositionally biased region" description="Low complexity" evidence="4">
    <location>
        <begin position="402"/>
        <end position="414"/>
    </location>
</feature>
<reference evidence="6 7" key="1">
    <citation type="journal article" date="2018" name="Front. Microbiol.">
        <title>Prospects for Fungal Bioremediation of Acidic Radioactive Waste Sites: Characterization and Genome Sequence of Rhodotorula taiwanensis MD1149.</title>
        <authorList>
            <person name="Tkavc R."/>
            <person name="Matrosova V.Y."/>
            <person name="Grichenko O.E."/>
            <person name="Gostincar C."/>
            <person name="Volpe R.P."/>
            <person name="Klimenkova P."/>
            <person name="Gaidamakova E.K."/>
            <person name="Zhou C.E."/>
            <person name="Stewart B.J."/>
            <person name="Lyman M.G."/>
            <person name="Malfatti S.A."/>
            <person name="Rubinfeld B."/>
            <person name="Courtot M."/>
            <person name="Singh J."/>
            <person name="Dalgard C.L."/>
            <person name="Hamilton T."/>
            <person name="Frey K.G."/>
            <person name="Gunde-Cimerman N."/>
            <person name="Dugan L."/>
            <person name="Daly M.J."/>
        </authorList>
    </citation>
    <scope>NUCLEOTIDE SEQUENCE [LARGE SCALE GENOMIC DNA]</scope>
    <source>
        <strain evidence="6 7">MD1149</strain>
    </source>
</reference>
<feature type="compositionally biased region" description="Polar residues" evidence="4">
    <location>
        <begin position="667"/>
        <end position="684"/>
    </location>
</feature>
<sequence>MNGGQPAREPGLPSGTFFHPFRIPVPKTNRQPPPSAAPSSIRAALPTASTSAYKPFGEPVKAIRDEARARPVQTAGIRDDRQAFSLPLPLPPPQAPPAAGPSHAPGGDMRRAALVSGSVRVGGLPSEEAARAWRNGPGVDSLSKPVHRPLRSSADEVLPATMTSVPPPPPKPTSSSQSSSHAGQAHVGPSQPGASGSGAAPSASGSDASTPVVYKLPTPYKGRNYAEKRPKAPASSTGSFAPFSAIIRGVPFDPSAIAVGSTTEARPSKRPRVASPAIEVVAPKSVPPSNASESSTSAQSSPSAASGSKALRSTAPVSGNLTVSASSPDAARSLATILAAVDPAHRSTADRPRSSNRSALAPPPASRVSARIEGVPAPAPAIPPATDPMPAVSTDSDERSEAAALGSSLSGALRKTQAATEATTKPVVKETKVAAPVKKQKSFELEVPIYVKPKATEKVGLKQSARTRSAAAKPPPFDVTRTEPAADRPRAMGKGKERMAVEHDGHASDGSSSSSLTPIESSASSSDLTPLNSSDDEAPQSGPRVPQKRVGPPKWARLPARPPKQPRASRGRISYAEPTDEEFLLAVPVAQGAALKRSARDSQAVDDQNSDDAVSRGLMTGDWTSRPAKGPNDRSQAEAKPSAETAKGLNGSAQTDVTRALPGMSSAEGSSSKQGPSYGRSTPSARFLLASPAATPASAALKGRRRRPSNVTNDQTRSARQAASELIALGEQIADDGSAAPLRPKAADVNGNMAVSIDWLAADVVDEARSGKHGFHLQAKSCAAWVSTLPAPSEGPPVSRCHECIAKRSGFICCFQGVRSFPLDAEGRVLPYPVFRDFEGDDEKATLPTVFNGPLTAERGALLRSAIAEHSQASLKAEVDHAERPESVRLPKQLGTTYTCDGCATSILFASWMCTTCAREFCRECRDELETLPIEEIRQRAGSRRLFTPGPRGDIGGTNVYTVDKLTRCVSTDRHGLEQWIPIVRIDRVLLRQTVANMTWWKVNRPLSVPGPLTQELLDYHFVQPDAMEVSLKYLKVPGRYLPPMLGSGPDLALQATRSGMTQSHDVLQTDRTTLPSGFHSLDKAALPVQLHSFAAGLASSAQTGSSRQLRRPGAPPPLSKALSPLDLFSALWQRGCPVVVDLAPEHYPSLPWDPDFFVERFGAERCRIGSARVKQTLRDGTTVDCERNATVGDFFASFGKARDHSDIEKIKDWPSARDFKVEYPDLWEDFMSILPAGCVTRRDGALDFAAHMPAAANPPDLGPKGYFSQISDAMPGGAGSTKLHTVNIMLWSSDAPDGSPGVAAWDLFRAEDAELIRDFLYEQIALQEGLQDAAEARRYHDDPIHAQRFYLDAGLLNALHRSKGVRPYRILQRPGQAVFIPAAVAHQVCNLADCIKVATDFVSIENLERCSRVTSQFRKQTKDKTLWRTDVLQLKSMLLWAWYRRVSEPPRPRAIGDGLYSGNNCIGKAHFGPELDATRCHSQNVCIELQKPVRPQQWDYAKDWKPEQSVNMTYYRPATARDTPHYSDRKHEITKPWVRLHTDNYLIPHVVYEPLPADSVWSPAEHAILQESFWPENFGHSMGDDFFSAFHLAQSFGIWDRSDIQLIMHPACWDRGRVCFRNLYTGMSRLGTNFSSENMLPPFLGELRATAGLERSPRPRHQRITVFLKHGRRTFLNYGSLVEHLRRRFEVEVDLLDPAELSIGEQLAYLKDTTVLITPCGGLSYSGLFLPKGTGLIVADYWHLEANVYNGTSPMELQVFAMNNGVTAYSFPLEARIWNMGADIQMDDSAVPDWEAPGEWIHWKNWANVTIDLERMSSYVYSALLSAEVSQGWQHSFKL</sequence>
<feature type="compositionally biased region" description="Basic and acidic residues" evidence="4">
    <location>
        <begin position="480"/>
        <end position="507"/>
    </location>
</feature>
<dbReference type="Gene3D" id="2.60.120.650">
    <property type="entry name" value="Cupin"/>
    <property type="match status" value="1"/>
</dbReference>
<dbReference type="InterPro" id="IPR045109">
    <property type="entry name" value="LSDs-like"/>
</dbReference>
<feature type="compositionally biased region" description="Low complexity" evidence="4">
    <location>
        <begin position="287"/>
        <end position="310"/>
    </location>
</feature>
<dbReference type="PROSITE" id="PS51184">
    <property type="entry name" value="JMJC"/>
    <property type="match status" value="1"/>
</dbReference>
<evidence type="ECO:0000313" key="6">
    <source>
        <dbReference type="EMBL" id="POY75518.1"/>
    </source>
</evidence>
<dbReference type="SMART" id="SM00558">
    <property type="entry name" value="JmjC"/>
    <property type="match status" value="1"/>
</dbReference>
<evidence type="ECO:0000313" key="7">
    <source>
        <dbReference type="Proteomes" id="UP000237144"/>
    </source>
</evidence>
<feature type="compositionally biased region" description="Pro residues" evidence="4">
    <location>
        <begin position="88"/>
        <end position="99"/>
    </location>
</feature>
<feature type="compositionally biased region" description="Low complexity" evidence="4">
    <location>
        <begin position="188"/>
        <end position="209"/>
    </location>
</feature>
<feature type="compositionally biased region" description="Low complexity" evidence="4">
    <location>
        <begin position="508"/>
        <end position="526"/>
    </location>
</feature>
<dbReference type="InterPro" id="IPR049625">
    <property type="entry name" value="Glyco_transf_61_cat"/>
</dbReference>
<dbReference type="Proteomes" id="UP000237144">
    <property type="component" value="Unassembled WGS sequence"/>
</dbReference>
<dbReference type="GO" id="GO:0000785">
    <property type="term" value="C:chromatin"/>
    <property type="evidence" value="ECO:0007669"/>
    <property type="project" value="TreeGrafter"/>
</dbReference>
<dbReference type="GO" id="GO:0006357">
    <property type="term" value="P:regulation of transcription by RNA polymerase II"/>
    <property type="evidence" value="ECO:0007669"/>
    <property type="project" value="TreeGrafter"/>
</dbReference>
<dbReference type="GO" id="GO:0046872">
    <property type="term" value="F:metal ion binding"/>
    <property type="evidence" value="ECO:0007669"/>
    <property type="project" value="UniProtKB-KW"/>
</dbReference>
<dbReference type="OrthoDB" id="1667110at2759"/>
<feature type="compositionally biased region" description="Pro residues" evidence="4">
    <location>
        <begin position="377"/>
        <end position="387"/>
    </location>
</feature>
<feature type="region of interest" description="Disordered" evidence="4">
    <location>
        <begin position="160"/>
        <end position="239"/>
    </location>
</feature>
<dbReference type="PANTHER" id="PTHR12549:SF38">
    <property type="entry name" value="JMJC DOMAIN-CONTAINING HISTONE DEMETHYLASE 2, ISOFORM A"/>
    <property type="match status" value="1"/>
</dbReference>
<evidence type="ECO:0000256" key="3">
    <source>
        <dbReference type="ARBA" id="ARBA00023242"/>
    </source>
</evidence>
<evidence type="ECO:0000259" key="5">
    <source>
        <dbReference type="PROSITE" id="PS51184"/>
    </source>
</evidence>
<dbReference type="GO" id="GO:0003712">
    <property type="term" value="F:transcription coregulator activity"/>
    <property type="evidence" value="ECO:0007669"/>
    <property type="project" value="TreeGrafter"/>
</dbReference>
<dbReference type="GO" id="GO:0032454">
    <property type="term" value="F:histone H3K9 demethylase activity"/>
    <property type="evidence" value="ECO:0007669"/>
    <property type="project" value="InterPro"/>
</dbReference>
<dbReference type="PANTHER" id="PTHR12549">
    <property type="entry name" value="JMJC DOMAIN-CONTAINING HISTONE DEMETHYLATION PROTEIN"/>
    <property type="match status" value="1"/>
</dbReference>
<feature type="region of interest" description="Disordered" evidence="4">
    <location>
        <begin position="260"/>
        <end position="314"/>
    </location>
</feature>
<feature type="region of interest" description="Disordered" evidence="4">
    <location>
        <begin position="696"/>
        <end position="720"/>
    </location>
</feature>
<feature type="compositionally biased region" description="Polar residues" evidence="4">
    <location>
        <begin position="709"/>
        <end position="720"/>
    </location>
</feature>
<dbReference type="InterPro" id="IPR003347">
    <property type="entry name" value="JmjC_dom"/>
</dbReference>
<dbReference type="GO" id="GO:0016757">
    <property type="term" value="F:glycosyltransferase activity"/>
    <property type="evidence" value="ECO:0007669"/>
    <property type="project" value="InterPro"/>
</dbReference>
<accession>A0A2S5BFG9</accession>
<organism evidence="6 7">
    <name type="scientific">Rhodotorula taiwanensis</name>
    <dbReference type="NCBI Taxonomy" id="741276"/>
    <lineage>
        <taxon>Eukaryota</taxon>
        <taxon>Fungi</taxon>
        <taxon>Dikarya</taxon>
        <taxon>Basidiomycota</taxon>
        <taxon>Pucciniomycotina</taxon>
        <taxon>Microbotryomycetes</taxon>
        <taxon>Sporidiobolales</taxon>
        <taxon>Sporidiobolaceae</taxon>
        <taxon>Rhodotorula</taxon>
    </lineage>
</organism>
<keyword evidence="2" id="KW-0479">Metal-binding</keyword>
<feature type="compositionally biased region" description="Basic and acidic residues" evidence="4">
    <location>
        <begin position="343"/>
        <end position="353"/>
    </location>
</feature>
<feature type="region of interest" description="Disordered" evidence="4">
    <location>
        <begin position="454"/>
        <end position="684"/>
    </location>
</feature>
<name>A0A2S5BFG9_9BASI</name>
<proteinExistence type="predicted"/>
<dbReference type="STRING" id="741276.A0A2S5BFG9"/>
<comment type="caution">
    <text evidence="6">The sequence shown here is derived from an EMBL/GenBank/DDBJ whole genome shotgun (WGS) entry which is preliminary data.</text>
</comment>
<dbReference type="SUPFAM" id="SSF51197">
    <property type="entry name" value="Clavaminate synthase-like"/>
    <property type="match status" value="1"/>
</dbReference>
<comment type="subcellular location">
    <subcellularLocation>
        <location evidence="1">Nucleus</location>
    </subcellularLocation>
</comment>
<dbReference type="EMBL" id="PJQD01000014">
    <property type="protein sequence ID" value="POY75518.1"/>
    <property type="molecule type" value="Genomic_DNA"/>
</dbReference>
<gene>
    <name evidence="6" type="ORF">BMF94_1420</name>
</gene>